<keyword evidence="11 21" id="KW-0631">Potassium channel</keyword>
<dbReference type="Gene3D" id="1.10.287.70">
    <property type="match status" value="1"/>
</dbReference>
<comment type="similarity">
    <text evidence="4 23">Belongs to the two pore domain potassium channel (TC 1.A.1.8) family.</text>
</comment>
<keyword evidence="14 21" id="KW-0406">Ion transport</keyword>
<evidence type="ECO:0000256" key="7">
    <source>
        <dbReference type="ARBA" id="ARBA00022538"/>
    </source>
</evidence>
<evidence type="ECO:0000256" key="25">
    <source>
        <dbReference type="SAM" id="Phobius"/>
    </source>
</evidence>
<dbReference type="InterPro" id="IPR005409">
    <property type="entry name" value="2pore_dom_K_chnl_TWIK2"/>
</dbReference>
<evidence type="ECO:0000256" key="10">
    <source>
        <dbReference type="ARBA" id="ARBA00022753"/>
    </source>
</evidence>
<dbReference type="OrthoDB" id="297496at2759"/>
<dbReference type="FunFam" id="1.10.287.70:FF:000119">
    <property type="entry name" value="Potassium channel subfamily K member"/>
    <property type="match status" value="1"/>
</dbReference>
<dbReference type="RefSeq" id="XP_018598168.1">
    <property type="nucleotide sequence ID" value="XM_018742652.2"/>
</dbReference>
<evidence type="ECO:0000256" key="11">
    <source>
        <dbReference type="ARBA" id="ARBA00022826"/>
    </source>
</evidence>
<dbReference type="SUPFAM" id="SSF81324">
    <property type="entry name" value="Voltage-gated potassium channels"/>
    <property type="match status" value="2"/>
</dbReference>
<dbReference type="AlphaFoldDB" id="A0A8C9R7G4"/>
<evidence type="ECO:0000256" key="1">
    <source>
        <dbReference type="ARBA" id="ARBA00004155"/>
    </source>
</evidence>
<evidence type="ECO:0000256" key="5">
    <source>
        <dbReference type="ARBA" id="ARBA00011748"/>
    </source>
</evidence>
<name>A0A8C9R7G4_SCLFO</name>
<keyword evidence="28" id="KW-1185">Reference proteome</keyword>
<dbReference type="GeneID" id="108928631"/>
<dbReference type="InterPro" id="IPR005408">
    <property type="entry name" value="2pore_dom_K_chnl_TWIK"/>
</dbReference>
<dbReference type="Proteomes" id="UP000694397">
    <property type="component" value="Chromosome 10"/>
</dbReference>
<keyword evidence="9" id="KW-0479">Metal-binding</keyword>
<feature type="transmembrane region" description="Helical" evidence="25">
    <location>
        <begin position="184"/>
        <end position="206"/>
    </location>
</feature>
<evidence type="ECO:0000256" key="2">
    <source>
        <dbReference type="ARBA" id="ARBA00004337"/>
    </source>
</evidence>
<keyword evidence="17" id="KW-0325">Glycoprotein</keyword>
<dbReference type="PRINTS" id="PR01586">
    <property type="entry name" value="TWIKCHANNEL"/>
</dbReference>
<keyword evidence="15 21" id="KW-0472">Membrane</keyword>
<feature type="compositionally biased region" description="Polar residues" evidence="24">
    <location>
        <begin position="320"/>
        <end position="330"/>
    </location>
</feature>
<proteinExistence type="inferred from homology"/>
<evidence type="ECO:0000256" key="17">
    <source>
        <dbReference type="ARBA" id="ARBA00023180"/>
    </source>
</evidence>
<dbReference type="Ensembl" id="ENSSFOT00015006315.2">
    <property type="protein sequence ID" value="ENSSFOP00015006216.1"/>
    <property type="gene ID" value="ENSSFOG00015004085.2"/>
</dbReference>
<dbReference type="Pfam" id="PF07885">
    <property type="entry name" value="Ion_trans_2"/>
    <property type="match status" value="2"/>
</dbReference>
<feature type="transmembrane region" description="Helical" evidence="25">
    <location>
        <begin position="107"/>
        <end position="126"/>
    </location>
</feature>
<keyword evidence="13 25" id="KW-1133">Transmembrane helix</keyword>
<evidence type="ECO:0000256" key="6">
    <source>
        <dbReference type="ARBA" id="ARBA00022448"/>
    </source>
</evidence>
<feature type="transmembrane region" description="Helical" evidence="25">
    <location>
        <begin position="26"/>
        <end position="48"/>
    </location>
</feature>
<dbReference type="PRINTS" id="PR01587">
    <property type="entry name" value="TWIK2CHANNEL"/>
</dbReference>
<evidence type="ECO:0000256" key="12">
    <source>
        <dbReference type="ARBA" id="ARBA00022958"/>
    </source>
</evidence>
<dbReference type="InterPro" id="IPR003092">
    <property type="entry name" value="2pore_dom_K_chnl_TASK"/>
</dbReference>
<dbReference type="GeneTree" id="ENSGT00940000160509"/>
<evidence type="ECO:0000256" key="16">
    <source>
        <dbReference type="ARBA" id="ARBA00023157"/>
    </source>
</evidence>
<evidence type="ECO:0000259" key="26">
    <source>
        <dbReference type="Pfam" id="PF07885"/>
    </source>
</evidence>
<evidence type="ECO:0000256" key="18">
    <source>
        <dbReference type="ARBA" id="ARBA00023228"/>
    </source>
</evidence>
<feature type="domain" description="Potassium channel" evidence="26">
    <location>
        <begin position="94"/>
        <end position="159"/>
    </location>
</feature>
<dbReference type="PIRSF" id="PIRSF038061">
    <property type="entry name" value="K_channel_subfamily_K_type"/>
    <property type="match status" value="1"/>
</dbReference>
<dbReference type="GO" id="GO:0046872">
    <property type="term" value="F:metal ion binding"/>
    <property type="evidence" value="ECO:0007669"/>
    <property type="project" value="UniProtKB-KW"/>
</dbReference>
<dbReference type="CTD" id="9424"/>
<dbReference type="GO" id="GO:0015271">
    <property type="term" value="F:outward rectifier potassium channel activity"/>
    <property type="evidence" value="ECO:0007669"/>
    <property type="project" value="TreeGrafter"/>
</dbReference>
<keyword evidence="6 21" id="KW-0813">Transport</keyword>
<dbReference type="PANTHER" id="PTHR11003:SF28">
    <property type="entry name" value="POTASSIUM CHANNEL SUBFAMILY K MEMBER 6"/>
    <property type="match status" value="1"/>
</dbReference>
<evidence type="ECO:0000256" key="9">
    <source>
        <dbReference type="ARBA" id="ARBA00022723"/>
    </source>
</evidence>
<evidence type="ECO:0000256" key="22">
    <source>
        <dbReference type="PIRSR" id="PIRSR038061-1"/>
    </source>
</evidence>
<keyword evidence="16" id="KW-1015">Disulfide bond</keyword>
<keyword evidence="10" id="KW-0967">Endosome</keyword>
<evidence type="ECO:0000256" key="24">
    <source>
        <dbReference type="SAM" id="MobiDB-lite"/>
    </source>
</evidence>
<dbReference type="InterPro" id="IPR003280">
    <property type="entry name" value="2pore_dom_K_chnl"/>
</dbReference>
<dbReference type="GO" id="GO:0031902">
    <property type="term" value="C:late endosome membrane"/>
    <property type="evidence" value="ECO:0007669"/>
    <property type="project" value="UniProtKB-SubCell"/>
</dbReference>
<evidence type="ECO:0000313" key="27">
    <source>
        <dbReference type="Ensembl" id="ENSSFOP00015006216.1"/>
    </source>
</evidence>
<dbReference type="PANTHER" id="PTHR11003">
    <property type="entry name" value="POTASSIUM CHANNEL, SUBFAMILY K"/>
    <property type="match status" value="1"/>
</dbReference>
<keyword evidence="8 23" id="KW-0812">Transmembrane</keyword>
<dbReference type="GO" id="GO:0022841">
    <property type="term" value="F:potassium ion leak channel activity"/>
    <property type="evidence" value="ECO:0007669"/>
    <property type="project" value="TreeGrafter"/>
</dbReference>
<organism evidence="27 28">
    <name type="scientific">Scleropages formosus</name>
    <name type="common">Asian bonytongue</name>
    <name type="synonym">Osteoglossum formosum</name>
    <dbReference type="NCBI Taxonomy" id="113540"/>
    <lineage>
        <taxon>Eukaryota</taxon>
        <taxon>Metazoa</taxon>
        <taxon>Chordata</taxon>
        <taxon>Craniata</taxon>
        <taxon>Vertebrata</taxon>
        <taxon>Euteleostomi</taxon>
        <taxon>Actinopterygii</taxon>
        <taxon>Neopterygii</taxon>
        <taxon>Teleostei</taxon>
        <taxon>Osteoglossocephala</taxon>
        <taxon>Osteoglossomorpha</taxon>
        <taxon>Osteoglossiformes</taxon>
        <taxon>Osteoglossidae</taxon>
        <taxon>Scleropages</taxon>
    </lineage>
</organism>
<keyword evidence="7 21" id="KW-0633">Potassium transport</keyword>
<dbReference type="PRINTS" id="PR01333">
    <property type="entry name" value="2POREKCHANEL"/>
</dbReference>
<comment type="catalytic activity">
    <reaction evidence="20">
        <text>K(+)(in) = K(+)(out)</text>
        <dbReference type="Rhea" id="RHEA:29463"/>
        <dbReference type="ChEBI" id="CHEBI:29103"/>
    </reaction>
</comment>
<reference evidence="27" key="3">
    <citation type="submission" date="2025-09" db="UniProtKB">
        <authorList>
            <consortium name="Ensembl"/>
        </authorList>
    </citation>
    <scope>IDENTIFICATION</scope>
</reference>
<evidence type="ECO:0000256" key="20">
    <source>
        <dbReference type="ARBA" id="ARBA00034430"/>
    </source>
</evidence>
<dbReference type="GlyCosmos" id="A0A8C9R7G4">
    <property type="glycosylation" value="1 site, No reported glycans"/>
</dbReference>
<sequence length="330" mass="36855">MKSTRGRGSSWQTAAAMSPSFSSYGLLLGFILFYIVYLLFGAFVFSAIEEPEEERLRGEILSLKAQFVNDSCVNLTSLESFLERVLTANKYGVSIVRNSSSASNWDLASALFFANTLVTTVGYGHTTPLSDAGKAFSIIYALFGVPFTMLVLTACVQRLMYLLSYRPIGLFQRWTGWDPKTASAAHFVFLLLTVVLCFFVIPSVIFSTIEESWSFLDAFYFCFISLCTIGLGDYVPGEQAGQRLRSLYKISVMVYLFLGLMILVLVLRTFHKLADLHGLTSFFHLPHCEEEDEEDKDPIVETSSEQPDMDKNASKPLALGSQTSYSSIRK</sequence>
<evidence type="ECO:0000256" key="3">
    <source>
        <dbReference type="ARBA" id="ARBA00004414"/>
    </source>
</evidence>
<evidence type="ECO:0000256" key="15">
    <source>
        <dbReference type="ARBA" id="ARBA00023136"/>
    </source>
</evidence>
<dbReference type="GO" id="GO:0005886">
    <property type="term" value="C:plasma membrane"/>
    <property type="evidence" value="ECO:0007669"/>
    <property type="project" value="TreeGrafter"/>
</dbReference>
<evidence type="ECO:0000256" key="13">
    <source>
        <dbReference type="ARBA" id="ARBA00022989"/>
    </source>
</evidence>
<comment type="subunit">
    <text evidence="5">Homodimer; disulfide-linked.</text>
</comment>
<evidence type="ECO:0000256" key="14">
    <source>
        <dbReference type="ARBA" id="ARBA00023065"/>
    </source>
</evidence>
<evidence type="ECO:0000256" key="21">
    <source>
        <dbReference type="PIRNR" id="PIRNR038061"/>
    </source>
</evidence>
<keyword evidence="19 23" id="KW-0407">Ion channel</keyword>
<accession>A0A8C9R7G4</accession>
<evidence type="ECO:0000313" key="28">
    <source>
        <dbReference type="Proteomes" id="UP000694397"/>
    </source>
</evidence>
<dbReference type="GO" id="GO:0030322">
    <property type="term" value="P:stabilization of membrane potential"/>
    <property type="evidence" value="ECO:0007669"/>
    <property type="project" value="TreeGrafter"/>
</dbReference>
<evidence type="ECO:0000256" key="23">
    <source>
        <dbReference type="RuleBase" id="RU003857"/>
    </source>
</evidence>
<keyword evidence="18" id="KW-0458">Lysosome</keyword>
<dbReference type="GO" id="GO:0005765">
    <property type="term" value="C:lysosomal membrane"/>
    <property type="evidence" value="ECO:0007669"/>
    <property type="project" value="UniProtKB-SubCell"/>
</dbReference>
<feature type="region of interest" description="Disordered" evidence="24">
    <location>
        <begin position="290"/>
        <end position="330"/>
    </location>
</feature>
<feature type="transmembrane region" description="Helical" evidence="25">
    <location>
        <begin position="138"/>
        <end position="163"/>
    </location>
</feature>
<feature type="domain" description="Potassium channel" evidence="26">
    <location>
        <begin position="195"/>
        <end position="272"/>
    </location>
</feature>
<feature type="transmembrane region" description="Helical" evidence="25">
    <location>
        <begin position="218"/>
        <end position="235"/>
    </location>
</feature>
<evidence type="ECO:0000256" key="8">
    <source>
        <dbReference type="ARBA" id="ARBA00022692"/>
    </source>
</evidence>
<keyword evidence="12 21" id="KW-0630">Potassium</keyword>
<feature type="transmembrane region" description="Helical" evidence="25">
    <location>
        <begin position="247"/>
        <end position="267"/>
    </location>
</feature>
<protein>
    <recommendedName>
        <fullName evidence="21">Potassium channel subfamily K member</fullName>
    </recommendedName>
</protein>
<reference evidence="27 28" key="1">
    <citation type="submission" date="2019-04" db="EMBL/GenBank/DDBJ databases">
        <authorList>
            <consortium name="Wellcome Sanger Institute Data Sharing"/>
        </authorList>
    </citation>
    <scope>NUCLEOTIDE SEQUENCE [LARGE SCALE GENOMIC DNA]</scope>
</reference>
<comment type="subcellular location">
    <subcellularLocation>
        <location evidence="2">Endosome membrane</location>
        <topology evidence="2">Multi-pass membrane protein</topology>
    </subcellularLocation>
    <subcellularLocation>
        <location evidence="3">Late endosome membrane</location>
    </subcellularLocation>
    <subcellularLocation>
        <location evidence="1">Lysosome membrane</location>
        <topology evidence="1">Multi-pass membrane protein</topology>
    </subcellularLocation>
</comment>
<evidence type="ECO:0000256" key="19">
    <source>
        <dbReference type="ARBA" id="ARBA00023303"/>
    </source>
</evidence>
<dbReference type="InterPro" id="IPR013099">
    <property type="entry name" value="K_chnl_dom"/>
</dbReference>
<feature type="glycosylation site" description="N-linked (GlcNAc...) asparagine" evidence="22">
    <location>
        <position position="98"/>
    </location>
</feature>
<reference evidence="27" key="2">
    <citation type="submission" date="2025-08" db="UniProtKB">
        <authorList>
            <consortium name="Ensembl"/>
        </authorList>
    </citation>
    <scope>IDENTIFICATION</scope>
</reference>
<gene>
    <name evidence="27" type="primary">KCNK6</name>
    <name evidence="27" type="synonym">kcnk6</name>
</gene>
<evidence type="ECO:0000256" key="4">
    <source>
        <dbReference type="ARBA" id="ARBA00006666"/>
    </source>
</evidence>
<dbReference type="KEGG" id="sfm:108928631"/>